<gene>
    <name evidence="1" type="ORF">WKI67_10400</name>
</gene>
<organism evidence="1 2">
    <name type="scientific">Streptomyces achmelvichensis</name>
    <dbReference type="NCBI Taxonomy" id="3134111"/>
    <lineage>
        <taxon>Bacteria</taxon>
        <taxon>Bacillati</taxon>
        <taxon>Actinomycetota</taxon>
        <taxon>Actinomycetes</taxon>
        <taxon>Kitasatosporales</taxon>
        <taxon>Streptomycetaceae</taxon>
        <taxon>Streptomyces</taxon>
    </lineage>
</organism>
<proteinExistence type="predicted"/>
<sequence length="409" mass="46075">MSSDPWGRVDETGTVYVRTADGEKVVGSWQAGTPEEALAYFERKYEGLVVEIGLLERRVKTTDLSAKDAQQAIDHLRQQVDEHHAVGDLEALAKRLDALVESVDKRREERKVQRAKQSDEARHAKEALVNEAEELAQSEQWRAAGERLRALVDTWKGLPRLDRKSDDELWHRFSHARSAFSKRRKAHFASLDAQREEARKTKERLVAEAESLSGSTDWGVTAARYRELMAEWKAAGRAQRESEDDLWNRFRGAQDIFFAARSGVFAERDAEQAENLALKEELAAEAEKLVPVTDLKAARATFRSINERWEAVGHVPRDARPKVEGRMHAVERALQESEETEWRRTNPEARARAAGLTGQLQAAVDKLRGQIDTARAAGNNARADKLAKELEGRQALLDQALKGLEEFGG</sequence>
<accession>A0ACC6PR18</accession>
<reference evidence="1" key="1">
    <citation type="submission" date="2024-03" db="EMBL/GenBank/DDBJ databases">
        <title>Novel Streptomyces species of biotechnological and ecological value are a feature of Machair soil.</title>
        <authorList>
            <person name="Prole J.R."/>
            <person name="Goodfellow M."/>
            <person name="Allenby N."/>
            <person name="Ward A.C."/>
        </authorList>
    </citation>
    <scope>NUCLEOTIDE SEQUENCE</scope>
    <source>
        <strain evidence="1">MS2.AVA.5</strain>
    </source>
</reference>
<name>A0ACC6PR18_9ACTN</name>
<dbReference type="Proteomes" id="UP001377168">
    <property type="component" value="Unassembled WGS sequence"/>
</dbReference>
<keyword evidence="2" id="KW-1185">Reference proteome</keyword>
<evidence type="ECO:0000313" key="2">
    <source>
        <dbReference type="Proteomes" id="UP001377168"/>
    </source>
</evidence>
<comment type="caution">
    <text evidence="1">The sequence shown here is derived from an EMBL/GenBank/DDBJ whole genome shotgun (WGS) entry which is preliminary data.</text>
</comment>
<dbReference type="EMBL" id="JBBKAJ010000022">
    <property type="protein sequence ID" value="MEJ8633804.1"/>
    <property type="molecule type" value="Genomic_DNA"/>
</dbReference>
<protein>
    <submittedName>
        <fullName evidence="1">DUF349 domain-containing protein</fullName>
    </submittedName>
</protein>
<evidence type="ECO:0000313" key="1">
    <source>
        <dbReference type="EMBL" id="MEJ8633804.1"/>
    </source>
</evidence>